<reference evidence="1 2" key="1">
    <citation type="submission" date="2020-11" db="EMBL/GenBank/DDBJ databases">
        <title>Kefir isolates.</title>
        <authorList>
            <person name="Marcisauskas S."/>
            <person name="Kim Y."/>
            <person name="Blasche S."/>
        </authorList>
    </citation>
    <scope>NUCLEOTIDE SEQUENCE [LARGE SCALE GENOMIC DNA]</scope>
    <source>
        <strain evidence="1 2">KR</strain>
    </source>
</reference>
<dbReference type="Proteomes" id="UP000777482">
    <property type="component" value="Unassembled WGS sequence"/>
</dbReference>
<sequence length="352" mass="39519">MLERLPTELISLVIDATSTGAWERKALLDSLSLVSKSYRIALRPLRESIVHVPRAAIIPLLRLWPAATRKAADTVFIGSSDQAAGLEPFSLRDYSRLLSILPKIKHIYFNPFKRTSITLGSPTEYLCFDNTAQAECLSLSLLQSQWQFLPSLETARFKLRRLRLDLVLADCGPGSDKGWGAGLEQFLTTRYLPCLRILRLLCRQTPKISTDFVNQLDAAQIDFCRPSDVESSGVRQIGPFSTPVLFSIDTPSFFPFLGPKVECMKYVHVQSQDGWEVNRLLRILPGLKAVSWETSDPRASIQALESPDHPFPELTKQNIKRKSIGLFAAGLGDDDFVDFAFLRFLDSCEPRS</sequence>
<keyword evidence="2" id="KW-1185">Reference proteome</keyword>
<dbReference type="EMBL" id="PUHQ01000053">
    <property type="protein sequence ID" value="KAG0659500.1"/>
    <property type="molecule type" value="Genomic_DNA"/>
</dbReference>
<accession>A0A9P7B4W0</accession>
<evidence type="ECO:0000313" key="1">
    <source>
        <dbReference type="EMBL" id="KAG0659500.1"/>
    </source>
</evidence>
<evidence type="ECO:0000313" key="2">
    <source>
        <dbReference type="Proteomes" id="UP000777482"/>
    </source>
</evidence>
<organism evidence="1 2">
    <name type="scientific">Rhodotorula mucilaginosa</name>
    <name type="common">Yeast</name>
    <name type="synonym">Rhodotorula rubra</name>
    <dbReference type="NCBI Taxonomy" id="5537"/>
    <lineage>
        <taxon>Eukaryota</taxon>
        <taxon>Fungi</taxon>
        <taxon>Dikarya</taxon>
        <taxon>Basidiomycota</taxon>
        <taxon>Pucciniomycotina</taxon>
        <taxon>Microbotryomycetes</taxon>
        <taxon>Sporidiobolales</taxon>
        <taxon>Sporidiobolaceae</taxon>
        <taxon>Rhodotorula</taxon>
    </lineage>
</organism>
<name>A0A9P7B4W0_RHOMI</name>
<dbReference type="AlphaFoldDB" id="A0A9P7B4W0"/>
<proteinExistence type="predicted"/>
<comment type="caution">
    <text evidence="1">The sequence shown here is derived from an EMBL/GenBank/DDBJ whole genome shotgun (WGS) entry which is preliminary data.</text>
</comment>
<protein>
    <submittedName>
        <fullName evidence="1">Uncharacterized protein</fullName>
    </submittedName>
</protein>
<gene>
    <name evidence="1" type="ORF">C6P46_005137</name>
</gene>
<dbReference type="OrthoDB" id="10371889at2759"/>